<proteinExistence type="inferred from homology"/>
<dbReference type="InterPro" id="IPR036788">
    <property type="entry name" value="T_IF-3_C_sf"/>
</dbReference>
<protein>
    <recommendedName>
        <fullName evidence="4 5">Translation initiation factor IF-3</fullName>
    </recommendedName>
</protein>
<feature type="region of interest" description="Disordered" evidence="6">
    <location>
        <begin position="1"/>
        <end position="22"/>
    </location>
</feature>
<evidence type="ECO:0000313" key="9">
    <source>
        <dbReference type="EMBL" id="SNQ29255.1"/>
    </source>
</evidence>
<sequence>MKIKQSDRNQQGTKSNRPAINDEIQAKEVRLIGADGEQKGVVSLAEAIRTAEQDELDLVEIVANAEPPVCKVMDYNKHLFDLKQKQKDAKKKQHQVQVKEIKLRPGTDVGDYNVKLRAITKFLEDGNKVKITLRFRGREMAHQELGLAQLQKVEADVVDLGVVEQAPKMEGRQMGMLLGPKKKK</sequence>
<dbReference type="SUPFAM" id="SSF54364">
    <property type="entry name" value="Translation initiation factor IF3, N-terminal domain"/>
    <property type="match status" value="1"/>
</dbReference>
<dbReference type="GO" id="GO:0032790">
    <property type="term" value="P:ribosome disassembly"/>
    <property type="evidence" value="ECO:0007669"/>
    <property type="project" value="TreeGrafter"/>
</dbReference>
<dbReference type="GO" id="GO:0016020">
    <property type="term" value="C:membrane"/>
    <property type="evidence" value="ECO:0007669"/>
    <property type="project" value="TreeGrafter"/>
</dbReference>
<dbReference type="HAMAP" id="MF_00080">
    <property type="entry name" value="IF_3"/>
    <property type="match status" value="1"/>
</dbReference>
<keyword evidence="4" id="KW-0963">Cytoplasm</keyword>
<dbReference type="PANTHER" id="PTHR10938">
    <property type="entry name" value="TRANSLATION INITIATION FACTOR IF-3"/>
    <property type="match status" value="1"/>
</dbReference>
<evidence type="ECO:0000256" key="4">
    <source>
        <dbReference type="HAMAP-Rule" id="MF_00080"/>
    </source>
</evidence>
<feature type="compositionally biased region" description="Polar residues" evidence="6">
    <location>
        <begin position="8"/>
        <end position="18"/>
    </location>
</feature>
<evidence type="ECO:0000256" key="5">
    <source>
        <dbReference type="NCBIfam" id="TIGR00168"/>
    </source>
</evidence>
<feature type="domain" description="Translation initiation factor 3 C-terminal" evidence="7">
    <location>
        <begin position="96"/>
        <end position="181"/>
    </location>
</feature>
<comment type="function">
    <text evidence="4">IF-3 binds to the 30S ribosomal subunit and shifts the equilibrium between 70S ribosomes and their 50S and 30S subunits in favor of the free subunits, thus enhancing the availability of 30S subunits on which protein synthesis initiation begins.</text>
</comment>
<dbReference type="Gene3D" id="3.10.20.80">
    <property type="entry name" value="Translation initiation factor 3 (IF-3), N-terminal domain"/>
    <property type="match status" value="1"/>
</dbReference>
<dbReference type="EMBL" id="FZLN01000001">
    <property type="protein sequence ID" value="SNQ29255.1"/>
    <property type="molecule type" value="Genomic_DNA"/>
</dbReference>
<dbReference type="GO" id="GO:0003743">
    <property type="term" value="F:translation initiation factor activity"/>
    <property type="evidence" value="ECO:0007669"/>
    <property type="project" value="UniProtKB-UniRule"/>
</dbReference>
<keyword evidence="10" id="KW-1185">Reference proteome</keyword>
<dbReference type="AlphaFoldDB" id="A0A217EFJ2"/>
<dbReference type="FunFam" id="3.30.110.10:FF:000001">
    <property type="entry name" value="Translation initiation factor IF-3"/>
    <property type="match status" value="1"/>
</dbReference>
<gene>
    <name evidence="4" type="primary">infC</name>
    <name evidence="9" type="ORF">SAMN05444584_1202</name>
</gene>
<evidence type="ECO:0000256" key="2">
    <source>
        <dbReference type="ARBA" id="ARBA00022540"/>
    </source>
</evidence>
<dbReference type="InterPro" id="IPR001288">
    <property type="entry name" value="Translation_initiation_fac_3"/>
</dbReference>
<evidence type="ECO:0000259" key="7">
    <source>
        <dbReference type="Pfam" id="PF00707"/>
    </source>
</evidence>
<evidence type="ECO:0000259" key="8">
    <source>
        <dbReference type="Pfam" id="PF05198"/>
    </source>
</evidence>
<dbReference type="GO" id="GO:0005829">
    <property type="term" value="C:cytosol"/>
    <property type="evidence" value="ECO:0007669"/>
    <property type="project" value="TreeGrafter"/>
</dbReference>
<comment type="similarity">
    <text evidence="1 4">Belongs to the IF-3 family.</text>
</comment>
<dbReference type="PANTHER" id="PTHR10938:SF0">
    <property type="entry name" value="TRANSLATION INITIATION FACTOR IF-3, MITOCHONDRIAL"/>
    <property type="match status" value="1"/>
</dbReference>
<dbReference type="Proteomes" id="UP000243463">
    <property type="component" value="Unassembled WGS sequence"/>
</dbReference>
<comment type="subcellular location">
    <subcellularLocation>
        <location evidence="4">Cytoplasm</location>
    </subcellularLocation>
</comment>
<dbReference type="Pfam" id="PF05198">
    <property type="entry name" value="IF3_N"/>
    <property type="match status" value="1"/>
</dbReference>
<dbReference type="InterPro" id="IPR036787">
    <property type="entry name" value="T_IF-3_N_sf"/>
</dbReference>
<feature type="domain" description="Translation initiation factor 3 N-terminal" evidence="8">
    <location>
        <begin position="20"/>
        <end position="89"/>
    </location>
</feature>
<dbReference type="FunFam" id="3.10.20.80:FF:000001">
    <property type="entry name" value="Translation initiation factor IF-3"/>
    <property type="match status" value="1"/>
</dbReference>
<dbReference type="InterPro" id="IPR019814">
    <property type="entry name" value="Translation_initiation_fac_3_N"/>
</dbReference>
<evidence type="ECO:0000313" key="10">
    <source>
        <dbReference type="Proteomes" id="UP000243463"/>
    </source>
</evidence>
<keyword evidence="2 4" id="KW-0396">Initiation factor</keyword>
<keyword evidence="3 4" id="KW-0648">Protein biosynthesis</keyword>
<name>A0A217EFJ2_9GAMM</name>
<dbReference type="Pfam" id="PF00707">
    <property type="entry name" value="IF3_C"/>
    <property type="match status" value="1"/>
</dbReference>
<dbReference type="GO" id="GO:0043022">
    <property type="term" value="F:ribosome binding"/>
    <property type="evidence" value="ECO:0007669"/>
    <property type="project" value="UniProtKB-ARBA"/>
</dbReference>
<dbReference type="InterPro" id="IPR019815">
    <property type="entry name" value="Translation_initiation_fac_3_C"/>
</dbReference>
<comment type="subunit">
    <text evidence="4">Monomer.</text>
</comment>
<dbReference type="NCBIfam" id="TIGR00168">
    <property type="entry name" value="infC"/>
    <property type="match status" value="1"/>
</dbReference>
<accession>A0A217EFJ2</accession>
<evidence type="ECO:0000256" key="3">
    <source>
        <dbReference type="ARBA" id="ARBA00022917"/>
    </source>
</evidence>
<dbReference type="SUPFAM" id="SSF55200">
    <property type="entry name" value="Translation initiation factor IF3, C-terminal domain"/>
    <property type="match status" value="1"/>
</dbReference>
<dbReference type="Gene3D" id="3.30.110.10">
    <property type="entry name" value="Translation initiation factor 3 (IF-3), C-terminal domain"/>
    <property type="match status" value="1"/>
</dbReference>
<organism evidence="9 10">
    <name type="scientific">Acinetobacter apis</name>
    <dbReference type="NCBI Taxonomy" id="1229165"/>
    <lineage>
        <taxon>Bacteria</taxon>
        <taxon>Pseudomonadati</taxon>
        <taxon>Pseudomonadota</taxon>
        <taxon>Gammaproteobacteria</taxon>
        <taxon>Moraxellales</taxon>
        <taxon>Moraxellaceae</taxon>
        <taxon>Acinetobacter</taxon>
    </lineage>
</organism>
<reference evidence="10" key="1">
    <citation type="submission" date="2017-06" db="EMBL/GenBank/DDBJ databases">
        <authorList>
            <person name="Varghese N."/>
            <person name="Submissions S."/>
        </authorList>
    </citation>
    <scope>NUCLEOTIDE SEQUENCE [LARGE SCALE GENOMIC DNA]</scope>
    <source>
        <strain evidence="10">ANC 5114</strain>
    </source>
</reference>
<evidence type="ECO:0000256" key="6">
    <source>
        <dbReference type="SAM" id="MobiDB-lite"/>
    </source>
</evidence>
<evidence type="ECO:0000256" key="1">
    <source>
        <dbReference type="ARBA" id="ARBA00005439"/>
    </source>
</evidence>